<keyword evidence="9" id="KW-0249">Electron transport</keyword>
<evidence type="ECO:0000313" key="13">
    <source>
        <dbReference type="EMBL" id="OGH03522.1"/>
    </source>
</evidence>
<dbReference type="AlphaFoldDB" id="A0A1F6GZM8"/>
<keyword evidence="7 12" id="KW-0732">Signal</keyword>
<comment type="similarity">
    <text evidence="2">Belongs to the NapB family.</text>
</comment>
<feature type="signal peptide" evidence="12">
    <location>
        <begin position="1"/>
        <end position="21"/>
    </location>
</feature>
<evidence type="ECO:0000256" key="1">
    <source>
        <dbReference type="ARBA" id="ARBA00004418"/>
    </source>
</evidence>
<evidence type="ECO:0000256" key="2">
    <source>
        <dbReference type="ARBA" id="ARBA00007368"/>
    </source>
</evidence>
<evidence type="ECO:0000313" key="14">
    <source>
        <dbReference type="Proteomes" id="UP000177583"/>
    </source>
</evidence>
<evidence type="ECO:0000256" key="9">
    <source>
        <dbReference type="ARBA" id="ARBA00022982"/>
    </source>
</evidence>
<proteinExistence type="inferred from homology"/>
<comment type="caution">
    <text evidence="13">The sequence shown here is derived from an EMBL/GenBank/DDBJ whole genome shotgun (WGS) entry which is preliminary data.</text>
</comment>
<evidence type="ECO:0000256" key="11">
    <source>
        <dbReference type="ARBA" id="ARBA00031832"/>
    </source>
</evidence>
<dbReference type="Pfam" id="PF03892">
    <property type="entry name" value="NapB"/>
    <property type="match status" value="1"/>
</dbReference>
<protein>
    <recommendedName>
        <fullName evidence="3">Periplasmic nitrate reductase, electron transfer subunit</fullName>
    </recommendedName>
    <alternativeName>
        <fullName evidence="11">Diheme cytochrome c NapB</fullName>
    </alternativeName>
</protein>
<accession>A0A1F6GZM8</accession>
<feature type="chain" id="PRO_5009524899" description="Periplasmic nitrate reductase, electron transfer subunit" evidence="12">
    <location>
        <begin position="22"/>
        <end position="162"/>
    </location>
</feature>
<organism evidence="13 14">
    <name type="scientific">Candidatus Lambdaproteobacteria bacterium RIFOXYD2_FULL_56_26</name>
    <dbReference type="NCBI Taxonomy" id="1817773"/>
    <lineage>
        <taxon>Bacteria</taxon>
        <taxon>Pseudomonadati</taxon>
        <taxon>Pseudomonadota</taxon>
        <taxon>Candidatus Lambdaproteobacteria</taxon>
    </lineage>
</organism>
<evidence type="ECO:0000256" key="3">
    <source>
        <dbReference type="ARBA" id="ARBA00013773"/>
    </source>
</evidence>
<dbReference type="PANTHER" id="PTHR38604:SF1">
    <property type="entry name" value="PERIPLASMIC NITRATE REDUCTASE, ELECTRON TRANSFER SUBUNIT"/>
    <property type="match status" value="1"/>
</dbReference>
<dbReference type="PANTHER" id="PTHR38604">
    <property type="entry name" value="PERIPLASMIC NITRATE REDUCTASE, ELECTRON TRANSFER SUBUNIT"/>
    <property type="match status" value="1"/>
</dbReference>
<evidence type="ECO:0000256" key="6">
    <source>
        <dbReference type="ARBA" id="ARBA00022723"/>
    </source>
</evidence>
<sequence>MRTKTWLALGLCLGLATVALGASPDCDQKRSLRKECLEAMSPTLPAPVFPEAAPGTGVLLPRSYAGAPPQIPHSILEMPVDLETNTCLACHLVGGEGMPGVPPSHRQVPKVVIDPKAKSGQITQIKGFSEVKVGEINSTRYVCLSCHVPQAENLKPLVPNLF</sequence>
<dbReference type="GO" id="GO:0046872">
    <property type="term" value="F:metal ion binding"/>
    <property type="evidence" value="ECO:0007669"/>
    <property type="project" value="UniProtKB-KW"/>
</dbReference>
<dbReference type="InterPro" id="IPR005591">
    <property type="entry name" value="NapB"/>
</dbReference>
<name>A0A1F6GZM8_9PROT</name>
<comment type="subcellular location">
    <subcellularLocation>
        <location evidence="1">Periplasm</location>
    </subcellularLocation>
</comment>
<gene>
    <name evidence="13" type="ORF">A2557_01045</name>
</gene>
<dbReference type="InterPro" id="IPR036280">
    <property type="entry name" value="Multihaem_cyt_sf"/>
</dbReference>
<evidence type="ECO:0000256" key="12">
    <source>
        <dbReference type="SAM" id="SignalP"/>
    </source>
</evidence>
<evidence type="ECO:0000256" key="4">
    <source>
        <dbReference type="ARBA" id="ARBA00022448"/>
    </source>
</evidence>
<reference evidence="13 14" key="1">
    <citation type="journal article" date="2016" name="Nat. Commun.">
        <title>Thousands of microbial genomes shed light on interconnected biogeochemical processes in an aquifer system.</title>
        <authorList>
            <person name="Anantharaman K."/>
            <person name="Brown C.T."/>
            <person name="Hug L.A."/>
            <person name="Sharon I."/>
            <person name="Castelle C.J."/>
            <person name="Probst A.J."/>
            <person name="Thomas B.C."/>
            <person name="Singh A."/>
            <person name="Wilkins M.J."/>
            <person name="Karaoz U."/>
            <person name="Brodie E.L."/>
            <person name="Williams K.H."/>
            <person name="Hubbard S.S."/>
            <person name="Banfield J.F."/>
        </authorList>
    </citation>
    <scope>NUCLEOTIDE SEQUENCE [LARGE SCALE GENOMIC DNA]</scope>
</reference>
<dbReference type="Proteomes" id="UP000177583">
    <property type="component" value="Unassembled WGS sequence"/>
</dbReference>
<evidence type="ECO:0000256" key="10">
    <source>
        <dbReference type="ARBA" id="ARBA00023004"/>
    </source>
</evidence>
<evidence type="ECO:0000256" key="7">
    <source>
        <dbReference type="ARBA" id="ARBA00022729"/>
    </source>
</evidence>
<dbReference type="Gene3D" id="1.10.1130.10">
    <property type="entry name" value="Flavocytochrome C3, Chain A"/>
    <property type="match status" value="1"/>
</dbReference>
<keyword evidence="4" id="KW-0813">Transport</keyword>
<keyword evidence="10" id="KW-0408">Iron</keyword>
<keyword evidence="8" id="KW-0574">Periplasm</keyword>
<evidence type="ECO:0000256" key="5">
    <source>
        <dbReference type="ARBA" id="ARBA00022617"/>
    </source>
</evidence>
<dbReference type="EMBL" id="MFNF01000015">
    <property type="protein sequence ID" value="OGH03522.1"/>
    <property type="molecule type" value="Genomic_DNA"/>
</dbReference>
<evidence type="ECO:0000256" key="8">
    <source>
        <dbReference type="ARBA" id="ARBA00022764"/>
    </source>
</evidence>
<dbReference type="GO" id="GO:0009061">
    <property type="term" value="P:anaerobic respiration"/>
    <property type="evidence" value="ECO:0007669"/>
    <property type="project" value="InterPro"/>
</dbReference>
<dbReference type="GO" id="GO:0042597">
    <property type="term" value="C:periplasmic space"/>
    <property type="evidence" value="ECO:0007669"/>
    <property type="project" value="UniProtKB-SubCell"/>
</dbReference>
<dbReference type="SUPFAM" id="SSF48695">
    <property type="entry name" value="Multiheme cytochromes"/>
    <property type="match status" value="1"/>
</dbReference>
<keyword evidence="6" id="KW-0479">Metal-binding</keyword>
<keyword evidence="5" id="KW-0349">Heme</keyword>